<gene>
    <name evidence="3" type="ORF">BDV96DRAFT_642118</name>
</gene>
<evidence type="ECO:0000256" key="1">
    <source>
        <dbReference type="SAM" id="MobiDB-lite"/>
    </source>
</evidence>
<keyword evidence="2" id="KW-1133">Transmembrane helix</keyword>
<reference evidence="3" key="1">
    <citation type="journal article" date="2020" name="Stud. Mycol.">
        <title>101 Dothideomycetes genomes: a test case for predicting lifestyles and emergence of pathogens.</title>
        <authorList>
            <person name="Haridas S."/>
            <person name="Albert R."/>
            <person name="Binder M."/>
            <person name="Bloem J."/>
            <person name="Labutti K."/>
            <person name="Salamov A."/>
            <person name="Andreopoulos B."/>
            <person name="Baker S."/>
            <person name="Barry K."/>
            <person name="Bills G."/>
            <person name="Bluhm B."/>
            <person name="Cannon C."/>
            <person name="Castanera R."/>
            <person name="Culley D."/>
            <person name="Daum C."/>
            <person name="Ezra D."/>
            <person name="Gonzalez J."/>
            <person name="Henrissat B."/>
            <person name="Kuo A."/>
            <person name="Liang C."/>
            <person name="Lipzen A."/>
            <person name="Lutzoni F."/>
            <person name="Magnuson J."/>
            <person name="Mondo S."/>
            <person name="Nolan M."/>
            <person name="Ohm R."/>
            <person name="Pangilinan J."/>
            <person name="Park H.-J."/>
            <person name="Ramirez L."/>
            <person name="Alfaro M."/>
            <person name="Sun H."/>
            <person name="Tritt A."/>
            <person name="Yoshinaga Y."/>
            <person name="Zwiers L.-H."/>
            <person name="Turgeon B."/>
            <person name="Goodwin S."/>
            <person name="Spatafora J."/>
            <person name="Crous P."/>
            <person name="Grigoriev I."/>
        </authorList>
    </citation>
    <scope>NUCLEOTIDE SEQUENCE</scope>
    <source>
        <strain evidence="3">CBS 627.86</strain>
    </source>
</reference>
<evidence type="ECO:0000313" key="4">
    <source>
        <dbReference type="Proteomes" id="UP000799770"/>
    </source>
</evidence>
<feature type="transmembrane region" description="Helical" evidence="2">
    <location>
        <begin position="35"/>
        <end position="59"/>
    </location>
</feature>
<dbReference type="Proteomes" id="UP000799770">
    <property type="component" value="Unassembled WGS sequence"/>
</dbReference>
<proteinExistence type="predicted"/>
<dbReference type="EMBL" id="ML977314">
    <property type="protein sequence ID" value="KAF2120277.1"/>
    <property type="molecule type" value="Genomic_DNA"/>
</dbReference>
<keyword evidence="2" id="KW-0812">Transmembrane</keyword>
<sequence>MAEVDNRFVKRGFWINVERGPSTGRTIKADIRTGTVVIALLAAFAALLFFAVTIVSGIFSSYVVSTTDLQILVDSSNCAVLDLPSIFKDPQAEAAAMEYITSVKSRGDPYYQSCYDQLASAPSRCNIFVQPNISLTHEFTECPFEKSICKDVNGAYAAVSVDSGQVDAMTSLAGIWNEEIAAITKLSNSTWDAILDDADLPLLFIGTNQLNYQVPVDDPVFSAHTAYTHKWSNHRTYTRFYPDNQVSVSGCKEQYQSCFSRHASAQYCTDLSGLPTLEMTEDLHLRGASEVQVAGLQLLTRISILYDITAGLSNADGLEVDTKVFDTVGSIASLPDDQWVREIVRLEGLIWAALQTLTSDYAIGVGVQTPAVKDFLRKNLIDGEKQLCGVQRMRKAGAIVNINVLALAFIVTFACVVTILDLVLLKYLIFLQRWRKALSPGIIHWIRDGIYQLQWRAYDTYGEGDWEYTNKEVPLTVTGEFLRDLPPGQPCNHVCPTHSGGGATPQMHHTMGAGSGVRRHLFIQPLASFNNSGSSIRRTSSTHISPSTHSIRSVRSGGARDSHGSSDGSESNSASSFLPPLPATQAHSGSINEQPAVPNNP</sequence>
<feature type="region of interest" description="Disordered" evidence="1">
    <location>
        <begin position="532"/>
        <end position="601"/>
    </location>
</feature>
<feature type="compositionally biased region" description="Polar residues" evidence="1">
    <location>
        <begin position="585"/>
        <end position="601"/>
    </location>
</feature>
<name>A0A6A5ZN61_9PLEO</name>
<keyword evidence="2" id="KW-0472">Membrane</keyword>
<dbReference type="OrthoDB" id="3540210at2759"/>
<accession>A0A6A5ZN61</accession>
<evidence type="ECO:0000313" key="3">
    <source>
        <dbReference type="EMBL" id="KAF2120277.1"/>
    </source>
</evidence>
<feature type="compositionally biased region" description="Low complexity" evidence="1">
    <location>
        <begin position="532"/>
        <end position="553"/>
    </location>
</feature>
<evidence type="ECO:0000256" key="2">
    <source>
        <dbReference type="SAM" id="Phobius"/>
    </source>
</evidence>
<organism evidence="3 4">
    <name type="scientific">Lophiotrema nucula</name>
    <dbReference type="NCBI Taxonomy" id="690887"/>
    <lineage>
        <taxon>Eukaryota</taxon>
        <taxon>Fungi</taxon>
        <taxon>Dikarya</taxon>
        <taxon>Ascomycota</taxon>
        <taxon>Pezizomycotina</taxon>
        <taxon>Dothideomycetes</taxon>
        <taxon>Pleosporomycetidae</taxon>
        <taxon>Pleosporales</taxon>
        <taxon>Lophiotremataceae</taxon>
        <taxon>Lophiotrema</taxon>
    </lineage>
</organism>
<keyword evidence="4" id="KW-1185">Reference proteome</keyword>
<feature type="transmembrane region" description="Helical" evidence="2">
    <location>
        <begin position="404"/>
        <end position="429"/>
    </location>
</feature>
<protein>
    <submittedName>
        <fullName evidence="3">Uncharacterized protein</fullName>
    </submittedName>
</protein>
<dbReference type="AlphaFoldDB" id="A0A6A5ZN61"/>
<feature type="compositionally biased region" description="Low complexity" evidence="1">
    <location>
        <begin position="565"/>
        <end position="576"/>
    </location>
</feature>